<dbReference type="AlphaFoldDB" id="A0A426XW14"/>
<evidence type="ECO:0000313" key="2">
    <source>
        <dbReference type="Proteomes" id="UP000287651"/>
    </source>
</evidence>
<name>A0A426XW14_ENSVE</name>
<sequence length="112" mass="11529">MFHLLPFAAISSDPSSRATATPLQPATSAAAKRLPVAATAPAPVAASQPSLFPSKRSLFPSFTAASAPRSLTAALNPQAYVGLFFYSNCCSRMLLPTAATLDPATASKSCSR</sequence>
<organism evidence="1 2">
    <name type="scientific">Ensete ventricosum</name>
    <name type="common">Abyssinian banana</name>
    <name type="synonym">Musa ensete</name>
    <dbReference type="NCBI Taxonomy" id="4639"/>
    <lineage>
        <taxon>Eukaryota</taxon>
        <taxon>Viridiplantae</taxon>
        <taxon>Streptophyta</taxon>
        <taxon>Embryophyta</taxon>
        <taxon>Tracheophyta</taxon>
        <taxon>Spermatophyta</taxon>
        <taxon>Magnoliopsida</taxon>
        <taxon>Liliopsida</taxon>
        <taxon>Zingiberales</taxon>
        <taxon>Musaceae</taxon>
        <taxon>Ensete</taxon>
    </lineage>
</organism>
<protein>
    <submittedName>
        <fullName evidence="1">Uncharacterized protein</fullName>
    </submittedName>
</protein>
<comment type="caution">
    <text evidence="1">The sequence shown here is derived from an EMBL/GenBank/DDBJ whole genome shotgun (WGS) entry which is preliminary data.</text>
</comment>
<evidence type="ECO:0000313" key="1">
    <source>
        <dbReference type="EMBL" id="RRT43501.1"/>
    </source>
</evidence>
<dbReference type="EMBL" id="AMZH03017100">
    <property type="protein sequence ID" value="RRT43501.1"/>
    <property type="molecule type" value="Genomic_DNA"/>
</dbReference>
<reference evidence="1 2" key="1">
    <citation type="journal article" date="2014" name="Agronomy (Basel)">
        <title>A Draft Genome Sequence for Ensete ventricosum, the Drought-Tolerant Tree Against Hunger.</title>
        <authorList>
            <person name="Harrison J."/>
            <person name="Moore K.A."/>
            <person name="Paszkiewicz K."/>
            <person name="Jones T."/>
            <person name="Grant M."/>
            <person name="Ambacheew D."/>
            <person name="Muzemil S."/>
            <person name="Studholme D.J."/>
        </authorList>
    </citation>
    <scope>NUCLEOTIDE SEQUENCE [LARGE SCALE GENOMIC DNA]</scope>
</reference>
<dbReference type="Proteomes" id="UP000287651">
    <property type="component" value="Unassembled WGS sequence"/>
</dbReference>
<proteinExistence type="predicted"/>
<gene>
    <name evidence="1" type="ORF">B296_00039328</name>
</gene>
<accession>A0A426XW14</accession>